<organism evidence="1 2">
    <name type="scientific">Paracoccidioides lutzii (strain ATCC MYA-826 / Pb01)</name>
    <name type="common">Paracoccidioides brasiliensis</name>
    <dbReference type="NCBI Taxonomy" id="502779"/>
    <lineage>
        <taxon>Eukaryota</taxon>
        <taxon>Fungi</taxon>
        <taxon>Dikarya</taxon>
        <taxon>Ascomycota</taxon>
        <taxon>Pezizomycotina</taxon>
        <taxon>Eurotiomycetes</taxon>
        <taxon>Eurotiomycetidae</taxon>
        <taxon>Onygenales</taxon>
        <taxon>Ajellomycetaceae</taxon>
        <taxon>Paracoccidioides</taxon>
    </lineage>
</organism>
<keyword evidence="2" id="KW-1185">Reference proteome</keyword>
<protein>
    <submittedName>
        <fullName evidence="1">Uncharacterized protein</fullName>
    </submittedName>
</protein>
<dbReference type="OrthoDB" id="10434764at2759"/>
<dbReference type="VEuPathDB" id="FungiDB:PAAG_11804"/>
<accession>A0A0A2V0V8</accession>
<dbReference type="Proteomes" id="UP000002059">
    <property type="component" value="Partially assembled WGS sequence"/>
</dbReference>
<name>A0A0A2V0V8_PARBA</name>
<dbReference type="HOGENOM" id="CLU_2292498_0_0_1"/>
<dbReference type="EMBL" id="KN294001">
    <property type="protein sequence ID" value="KGQ01456.1"/>
    <property type="molecule type" value="Genomic_DNA"/>
</dbReference>
<evidence type="ECO:0000313" key="2">
    <source>
        <dbReference type="Proteomes" id="UP000002059"/>
    </source>
</evidence>
<evidence type="ECO:0000313" key="1">
    <source>
        <dbReference type="EMBL" id="KGQ01456.1"/>
    </source>
</evidence>
<dbReference type="RefSeq" id="XP_015702978.1">
    <property type="nucleotide sequence ID" value="XM_015847386.1"/>
</dbReference>
<dbReference type="AlphaFoldDB" id="A0A0A2V0V8"/>
<gene>
    <name evidence="1" type="ORF">PAAG_11804</name>
</gene>
<dbReference type="GeneID" id="26970679"/>
<sequence length="101" mass="11617">MASEVLKRPKAQGIFHRMVTPWQLYRRHRALAERLSGINVNGQYTSSMEQCVTTSKTLPMSGTRLYETVAGTILWNVERDKTIFMNVIVINMKFKTSNLHS</sequence>
<reference evidence="1 2" key="1">
    <citation type="journal article" date="2011" name="PLoS Genet.">
        <title>Comparative genomic analysis of human fungal pathogens causing paracoccidioidomycosis.</title>
        <authorList>
            <person name="Desjardins C.A."/>
            <person name="Champion M.D."/>
            <person name="Holder J.W."/>
            <person name="Muszewska A."/>
            <person name="Goldberg J."/>
            <person name="Bailao A.M."/>
            <person name="Brigido M.M."/>
            <person name="Ferreira M.E."/>
            <person name="Garcia A.M."/>
            <person name="Grynberg M."/>
            <person name="Gujja S."/>
            <person name="Heiman D.I."/>
            <person name="Henn M.R."/>
            <person name="Kodira C.D."/>
            <person name="Leon-Narvaez H."/>
            <person name="Longo L.V."/>
            <person name="Ma L.J."/>
            <person name="Malavazi I."/>
            <person name="Matsuo A.L."/>
            <person name="Morais F.V."/>
            <person name="Pereira M."/>
            <person name="Rodriguez-Brito S."/>
            <person name="Sakthikumar S."/>
            <person name="Salem-Izacc S.M."/>
            <person name="Sykes S.M."/>
            <person name="Teixeira M.M."/>
            <person name="Vallejo M.C."/>
            <person name="Walter M.E."/>
            <person name="Yandava C."/>
            <person name="Young S."/>
            <person name="Zeng Q."/>
            <person name="Zucker J."/>
            <person name="Felipe M.S."/>
            <person name="Goldman G.H."/>
            <person name="Haas B.J."/>
            <person name="McEwen J.G."/>
            <person name="Nino-Vega G."/>
            <person name="Puccia R."/>
            <person name="San-Blas G."/>
            <person name="Soares C.M."/>
            <person name="Birren B.W."/>
            <person name="Cuomo C.A."/>
        </authorList>
    </citation>
    <scope>NUCLEOTIDE SEQUENCE [LARGE SCALE GENOMIC DNA]</scope>
    <source>
        <strain evidence="2">ATCC MYA-826 / Pb01</strain>
    </source>
</reference>
<dbReference type="KEGG" id="pbl:PAAG_11804"/>
<proteinExistence type="predicted"/>